<keyword evidence="3" id="KW-1185">Reference proteome</keyword>
<reference evidence="2 3" key="1">
    <citation type="submission" date="2019-06" db="EMBL/GenBank/DDBJ databases">
        <title>Whole genome shotgun sequence of Streptomyces cacaoi subsp. cacaoi NBRC 12748.</title>
        <authorList>
            <person name="Hosoyama A."/>
            <person name="Uohara A."/>
            <person name="Ohji S."/>
            <person name="Ichikawa N."/>
        </authorList>
    </citation>
    <scope>NUCLEOTIDE SEQUENCE [LARGE SCALE GENOMIC DNA]</scope>
    <source>
        <strain evidence="2 3">NBRC 12748</strain>
    </source>
</reference>
<accession>A0A4Y3R0W6</accession>
<dbReference type="PANTHER" id="PTHR30399:SF1">
    <property type="entry name" value="UTP PYROPHOSPHATASE"/>
    <property type="match status" value="1"/>
</dbReference>
<evidence type="ECO:0000259" key="1">
    <source>
        <dbReference type="Pfam" id="PF01863"/>
    </source>
</evidence>
<name>A0A4Y3R0W6_STRCI</name>
<gene>
    <name evidence="2" type="ORF">SCA03_29640</name>
</gene>
<dbReference type="CDD" id="cd07344">
    <property type="entry name" value="M48_yhfN_like"/>
    <property type="match status" value="1"/>
</dbReference>
<proteinExistence type="predicted"/>
<organism evidence="2 3">
    <name type="scientific">Streptomyces cacaoi</name>
    <dbReference type="NCBI Taxonomy" id="1898"/>
    <lineage>
        <taxon>Bacteria</taxon>
        <taxon>Bacillati</taxon>
        <taxon>Actinomycetota</taxon>
        <taxon>Actinomycetes</taxon>
        <taxon>Kitasatosporales</taxon>
        <taxon>Streptomycetaceae</taxon>
        <taxon>Streptomyces</taxon>
    </lineage>
</organism>
<dbReference type="Proteomes" id="UP000319210">
    <property type="component" value="Unassembled WGS sequence"/>
</dbReference>
<dbReference type="PANTHER" id="PTHR30399">
    <property type="entry name" value="UNCHARACTERIZED PROTEIN YGJP"/>
    <property type="match status" value="1"/>
</dbReference>
<dbReference type="Pfam" id="PF01863">
    <property type="entry name" value="YgjP-like"/>
    <property type="match status" value="1"/>
</dbReference>
<protein>
    <recommendedName>
        <fullName evidence="1">YgjP-like metallopeptidase domain-containing protein</fullName>
    </recommendedName>
</protein>
<comment type="caution">
    <text evidence="2">The sequence shown here is derived from an EMBL/GenBank/DDBJ whole genome shotgun (WGS) entry which is preliminary data.</text>
</comment>
<evidence type="ECO:0000313" key="3">
    <source>
        <dbReference type="Proteomes" id="UP000319210"/>
    </source>
</evidence>
<dbReference type="AlphaFoldDB" id="A0A4Y3R0W6"/>
<dbReference type="InterPro" id="IPR053136">
    <property type="entry name" value="UTP_pyrophosphatase-like"/>
</dbReference>
<feature type="domain" description="YgjP-like metallopeptidase" evidence="1">
    <location>
        <begin position="36"/>
        <end position="255"/>
    </location>
</feature>
<dbReference type="Gene3D" id="3.30.2010.10">
    <property type="entry name" value="Metalloproteases ('zincins'), catalytic domain"/>
    <property type="match status" value="1"/>
</dbReference>
<dbReference type="InterPro" id="IPR002725">
    <property type="entry name" value="YgjP-like_metallopeptidase"/>
</dbReference>
<evidence type="ECO:0000313" key="2">
    <source>
        <dbReference type="EMBL" id="GEB50413.1"/>
    </source>
</evidence>
<dbReference type="EMBL" id="BJMM01000012">
    <property type="protein sequence ID" value="GEB50413.1"/>
    <property type="molecule type" value="Genomic_DNA"/>
</dbReference>
<sequence>MPDAAQVSTELRYVIDESKALRRHPYELVVSERRWRTFGVTVKADGSVVVRVPVLEREDYPQVVGWLVKQAPRIAGLVAQQRATAPAHPVKRLIPGEAFDLLGASYRLRPVTGYEPVIEVDYTGSGNKFLMADRATLARRGARLLVDWYVEQGQIYAEWELDHWVRRMGLAGRVPDLRVRGRDMGRTKWGRYLGREHRIELNWQLFQLDKRFVQYVIVHELAHATRPAERWHHGPLWEGEMDRVLPHWRVVREAMTEPGRHVWQGDVRAGGES</sequence>